<dbReference type="InterPro" id="IPR025420">
    <property type="entry name" value="DUF4143"/>
</dbReference>
<protein>
    <recommendedName>
        <fullName evidence="1">AAA+ ATPase domain-containing protein</fullName>
    </recommendedName>
</protein>
<dbReference type="Pfam" id="PF13635">
    <property type="entry name" value="DUF4143"/>
    <property type="match status" value="1"/>
</dbReference>
<organism evidence="2">
    <name type="scientific">hydrothermal vent metagenome</name>
    <dbReference type="NCBI Taxonomy" id="652676"/>
    <lineage>
        <taxon>unclassified sequences</taxon>
        <taxon>metagenomes</taxon>
        <taxon>ecological metagenomes</taxon>
    </lineage>
</organism>
<evidence type="ECO:0000313" key="2">
    <source>
        <dbReference type="EMBL" id="VAW42743.1"/>
    </source>
</evidence>
<dbReference type="InterPro" id="IPR041682">
    <property type="entry name" value="AAA_14"/>
</dbReference>
<dbReference type="AlphaFoldDB" id="A0A3B0VRK7"/>
<evidence type="ECO:0000259" key="1">
    <source>
        <dbReference type="SMART" id="SM00382"/>
    </source>
</evidence>
<dbReference type="Pfam" id="PF13173">
    <property type="entry name" value="AAA_14"/>
    <property type="match status" value="1"/>
</dbReference>
<reference evidence="2" key="1">
    <citation type="submission" date="2018-06" db="EMBL/GenBank/DDBJ databases">
        <authorList>
            <person name="Zhirakovskaya E."/>
        </authorList>
    </citation>
    <scope>NUCLEOTIDE SEQUENCE</scope>
</reference>
<dbReference type="PANTHER" id="PTHR33295">
    <property type="entry name" value="ATPASE"/>
    <property type="match status" value="1"/>
</dbReference>
<dbReference type="PANTHER" id="PTHR33295:SF8">
    <property type="entry name" value="AAA+ ATPASE DOMAIN-CONTAINING PROTEIN"/>
    <property type="match status" value="1"/>
</dbReference>
<sequence length="408" mass="48194">MQEILFQYNPWWEAEMPFVQYKPRDRYLNQLKQQLNQKQIQLIIGLRRVGKTTLLKLMIKELIQAGIEPKKILYVSLDDYLLKKSSIIDIVNEYRKLHKLKFEEKITLFFDEVTSKEQYHIHLKNLYDNHNCKIFASSSSTSLLRDKQATLTGRTITLELKPLDLDEYLQFKGIEIKKRDSHLLEAHFKEYIREGGMPENVLNPNRDYLMTLVDDIIQKDITAFHALKKPQLLRDYFVLLMERSGKQLSLNKISHILKISTDTASRYMGYFEETFLIHLLPRWGKTNAKIMSPKKIYASDLAFKYLIVGERDLGSYFENYVYLKLRNKQQIYYLQEQGSEIDFYTEDQLLVEVKYQAKMNPKQEQLFAQFPATYKLLIDTIQKANLLADLAPTTPTPLPYADWFNLAD</sequence>
<dbReference type="SUPFAM" id="SSF52540">
    <property type="entry name" value="P-loop containing nucleoside triphosphate hydrolases"/>
    <property type="match status" value="1"/>
</dbReference>
<dbReference type="Gene3D" id="3.40.50.300">
    <property type="entry name" value="P-loop containing nucleotide triphosphate hydrolases"/>
    <property type="match status" value="1"/>
</dbReference>
<dbReference type="EMBL" id="UOEU01000947">
    <property type="protein sequence ID" value="VAW42743.1"/>
    <property type="molecule type" value="Genomic_DNA"/>
</dbReference>
<dbReference type="InterPro" id="IPR003593">
    <property type="entry name" value="AAA+_ATPase"/>
</dbReference>
<name>A0A3B0VRK7_9ZZZZ</name>
<dbReference type="SMART" id="SM00382">
    <property type="entry name" value="AAA"/>
    <property type="match status" value="1"/>
</dbReference>
<gene>
    <name evidence="2" type="ORF">MNBD_CHLOROFLEXI01-3217</name>
</gene>
<accession>A0A3B0VRK7</accession>
<proteinExistence type="predicted"/>
<dbReference type="InterPro" id="IPR027417">
    <property type="entry name" value="P-loop_NTPase"/>
</dbReference>
<feature type="domain" description="AAA+ ATPase" evidence="1">
    <location>
        <begin position="37"/>
        <end position="163"/>
    </location>
</feature>